<dbReference type="GO" id="GO:0006508">
    <property type="term" value="P:proteolysis"/>
    <property type="evidence" value="ECO:0007669"/>
    <property type="project" value="UniProtKB-KW"/>
</dbReference>
<feature type="active site" evidence="2">
    <location>
        <position position="662"/>
    </location>
</feature>
<dbReference type="Pfam" id="PF20437">
    <property type="entry name" value="LonC_helical"/>
    <property type="match status" value="1"/>
</dbReference>
<dbReference type="PRINTS" id="PR00830">
    <property type="entry name" value="ENDOLAPTASE"/>
</dbReference>
<dbReference type="Pfam" id="PF20436">
    <property type="entry name" value="LonB_AAA-LID"/>
    <property type="match status" value="1"/>
</dbReference>
<feature type="active site" evidence="2">
    <location>
        <position position="705"/>
    </location>
</feature>
<dbReference type="SUPFAM" id="SSF52540">
    <property type="entry name" value="P-loop containing nucleoside triphosphate hydrolases"/>
    <property type="match status" value="1"/>
</dbReference>
<proteinExistence type="inferred from homology"/>
<name>A0A849KYV9_9RHOB</name>
<comment type="caution">
    <text evidence="5">The sequence shown here is derived from an EMBL/GenBank/DDBJ whole genome shotgun (WGS) entry which is preliminary data.</text>
</comment>
<dbReference type="InterPro" id="IPR027065">
    <property type="entry name" value="Lon_Prtase"/>
</dbReference>
<dbReference type="Gene3D" id="1.10.8.60">
    <property type="match status" value="1"/>
</dbReference>
<dbReference type="GO" id="GO:0005524">
    <property type="term" value="F:ATP binding"/>
    <property type="evidence" value="ECO:0007669"/>
    <property type="project" value="InterPro"/>
</dbReference>
<keyword evidence="6" id="KW-1185">Reference proteome</keyword>
<dbReference type="PANTHER" id="PTHR10046">
    <property type="entry name" value="ATP DEPENDENT LON PROTEASE FAMILY MEMBER"/>
    <property type="match status" value="1"/>
</dbReference>
<dbReference type="InterPro" id="IPR027417">
    <property type="entry name" value="P-loop_NTPase"/>
</dbReference>
<keyword evidence="1 2" id="KW-0645">Protease</keyword>
<dbReference type="EMBL" id="JABFBC010000001">
    <property type="protein sequence ID" value="NNU78992.1"/>
    <property type="molecule type" value="Genomic_DNA"/>
</dbReference>
<dbReference type="Pfam" id="PF13654">
    <property type="entry name" value="AAA_32"/>
    <property type="match status" value="1"/>
</dbReference>
<evidence type="ECO:0000313" key="6">
    <source>
        <dbReference type="Proteomes" id="UP000572377"/>
    </source>
</evidence>
<dbReference type="Gene3D" id="3.30.230.10">
    <property type="match status" value="1"/>
</dbReference>
<organism evidence="5 6">
    <name type="scientific">Halovulum dunhuangense</name>
    <dbReference type="NCBI Taxonomy" id="1505036"/>
    <lineage>
        <taxon>Bacteria</taxon>
        <taxon>Pseudomonadati</taxon>
        <taxon>Pseudomonadota</taxon>
        <taxon>Alphaproteobacteria</taxon>
        <taxon>Rhodobacterales</taxon>
        <taxon>Paracoccaceae</taxon>
        <taxon>Halovulum</taxon>
    </lineage>
</organism>
<evidence type="ECO:0000259" key="4">
    <source>
        <dbReference type="PROSITE" id="PS51786"/>
    </source>
</evidence>
<protein>
    <recommendedName>
        <fullName evidence="2">endopeptidase La</fullName>
        <ecNumber evidence="2">3.4.21.53</ecNumber>
    </recommendedName>
</protein>
<dbReference type="GO" id="GO:0004252">
    <property type="term" value="F:serine-type endopeptidase activity"/>
    <property type="evidence" value="ECO:0007669"/>
    <property type="project" value="UniProtKB-UniRule"/>
</dbReference>
<dbReference type="AlphaFoldDB" id="A0A849KYV9"/>
<dbReference type="InterPro" id="IPR041699">
    <property type="entry name" value="AAA_32"/>
</dbReference>
<dbReference type="EC" id="3.4.21.53" evidence="2"/>
<comment type="catalytic activity">
    <reaction evidence="2">
        <text>Hydrolysis of proteins in presence of ATP.</text>
        <dbReference type="EC" id="3.4.21.53"/>
    </reaction>
</comment>
<dbReference type="PROSITE" id="PS51786">
    <property type="entry name" value="LON_PROTEOLYTIC"/>
    <property type="match status" value="1"/>
</dbReference>
<accession>A0A849KYV9</accession>
<dbReference type="InterPro" id="IPR020568">
    <property type="entry name" value="Ribosomal_Su5_D2-typ_SF"/>
</dbReference>
<dbReference type="GO" id="GO:0030163">
    <property type="term" value="P:protein catabolic process"/>
    <property type="evidence" value="ECO:0007669"/>
    <property type="project" value="InterPro"/>
</dbReference>
<dbReference type="InterPro" id="IPR046844">
    <property type="entry name" value="Lon-like_helical"/>
</dbReference>
<evidence type="ECO:0000256" key="1">
    <source>
        <dbReference type="ARBA" id="ARBA00022670"/>
    </source>
</evidence>
<dbReference type="Gene3D" id="3.40.50.300">
    <property type="entry name" value="P-loop containing nucleotide triphosphate hydrolases"/>
    <property type="match status" value="2"/>
</dbReference>
<feature type="domain" description="Lon proteolytic" evidence="4">
    <location>
        <begin position="572"/>
        <end position="767"/>
    </location>
</feature>
<sequence>MADFTTGKPLGAERMDGAVDPRTLGFATTADLEPLDAWPGQDRALEAVRMAAGMEHADFNLFVLGRQGTGRHSAARAVLSGAAAARPVPRDWIYVNNFTDPQRPIAIDLAPGNAELLRLAVENLIDDLANDLPAVFESEDYQARRRSIEDRFSAESDDEMEALSEKAREKDIAILRTPMGFGVAARRDGEILTPAQYDALPREERDRIDAAVAGIEEALGAILKQMPRRLKAQRRKVEELNAAMVEAAVDNAIAEARSRVPDEPNATGFLDDLRKQLVANAEVFLMRPEGAQAGPFPVSATRHYMRPQFEPFTVNVLVTNPADSGGAPVIEESLPTLSNLIGRIEYAAQQGALVTNFTMIRPGALHRANGGYLLLDAREVLTEPFAWDALKRCLSTGEVQIYSAGERLSLISTVSLTPDPIPLKARVVLVGDRLLYYMLVALDPEFPRLFKLEADFEDRMPRSAESTALYARLAGTMAQRAGLRPITAGGVARLLTEAMRAAEDAERFALDLGQMSDTIHEADYWAAAAGADSVRPEDVEAAIAAADRRAGRIRDLTQESIARGAVLIDTDGARVGQINALSVAEIGTTRFGRPSRVSVRVRAGSGKLVDIERETELGGPIHSKGVLILSGYLAGTYAPDLPMSLWASIVFEQSYGGIDGDSASAAELMALLSALAEAPIDQSLAVTGSVNQFGDVQAIGGVNEKIEGFFDVCAGRGLTGRQGVLIPASNVAHLVLRSRVVDAVREGRFRVIPFASIDEGLQLLTGRPAGDRGADGAFPPGSLNAAVEAKLRRFAELRARDLRRRPGGEDRR</sequence>
<dbReference type="InterPro" id="IPR014721">
    <property type="entry name" value="Ribsml_uS5_D2-typ_fold_subgr"/>
</dbReference>
<dbReference type="Pfam" id="PF05362">
    <property type="entry name" value="Lon_C"/>
    <property type="match status" value="1"/>
</dbReference>
<comment type="similarity">
    <text evidence="2">Belongs to the peptidase S16 family.</text>
</comment>
<evidence type="ECO:0000313" key="5">
    <source>
        <dbReference type="EMBL" id="NNU78992.1"/>
    </source>
</evidence>
<keyword evidence="3" id="KW-0175">Coiled coil</keyword>
<evidence type="ECO:0000256" key="2">
    <source>
        <dbReference type="PROSITE-ProRule" id="PRU01122"/>
    </source>
</evidence>
<dbReference type="Proteomes" id="UP000572377">
    <property type="component" value="Unassembled WGS sequence"/>
</dbReference>
<dbReference type="GO" id="GO:0004176">
    <property type="term" value="F:ATP-dependent peptidase activity"/>
    <property type="evidence" value="ECO:0007669"/>
    <property type="project" value="UniProtKB-UniRule"/>
</dbReference>
<feature type="coiled-coil region" evidence="3">
    <location>
        <begin position="223"/>
        <end position="250"/>
    </location>
</feature>
<keyword evidence="2" id="KW-0378">Hydrolase</keyword>
<keyword evidence="2" id="KW-0720">Serine protease</keyword>
<dbReference type="RefSeq" id="WP_171321594.1">
    <property type="nucleotide sequence ID" value="NZ_JABFBC010000001.1"/>
</dbReference>
<reference evidence="5 6" key="1">
    <citation type="submission" date="2020-05" db="EMBL/GenBank/DDBJ databases">
        <title>Gimesia benthica sp. nov., a novel planctomycete isolated from a deep-sea water sample of the Northwest Indian Ocean.</title>
        <authorList>
            <person name="Wang J."/>
            <person name="Ruan C."/>
            <person name="Song L."/>
            <person name="Zhu Y."/>
            <person name="Li A."/>
            <person name="Zheng X."/>
            <person name="Wang L."/>
            <person name="Lu Z."/>
            <person name="Huang Y."/>
            <person name="Du W."/>
            <person name="Zhou Y."/>
            <person name="Huang L."/>
            <person name="Dai X."/>
        </authorList>
    </citation>
    <scope>NUCLEOTIDE SEQUENCE [LARGE SCALE GENOMIC DNA]</scope>
    <source>
        <strain evidence="5 6">YYQ-30</strain>
    </source>
</reference>
<gene>
    <name evidence="5" type="ORF">HMH01_00945</name>
</gene>
<evidence type="ECO:0000256" key="3">
    <source>
        <dbReference type="SAM" id="Coils"/>
    </source>
</evidence>
<dbReference type="SUPFAM" id="SSF54211">
    <property type="entry name" value="Ribosomal protein S5 domain 2-like"/>
    <property type="match status" value="1"/>
</dbReference>
<dbReference type="InterPro" id="IPR046843">
    <property type="entry name" value="LonB_AAA-LID"/>
</dbReference>
<dbReference type="InterPro" id="IPR008269">
    <property type="entry name" value="Lon_proteolytic"/>
</dbReference>